<dbReference type="Proteomes" id="UP001059819">
    <property type="component" value="Chromosome"/>
</dbReference>
<dbReference type="EMBL" id="CP103424">
    <property type="protein sequence ID" value="UWD34650.1"/>
    <property type="molecule type" value="Genomic_DNA"/>
</dbReference>
<dbReference type="PANTHER" id="PTHR32182:SF0">
    <property type="entry name" value="DNA REPLICATION AND REPAIR PROTEIN RECF"/>
    <property type="match status" value="1"/>
</dbReference>
<sequence>MISIINNLINYAKNEKNNFIKFIIFYYLNNDCKINEEQSKYLVNSFLDQSFPNIDFDSLLISNNKQNKNIKATIEELNHISGCNALIENENINFCKDVNLIYGANGSGKSSYFRILKKAFSGTDINILPNIHIPQSNLKDIDFVIKWTKNGQYQEYKYSDYKKLLNTNMIFFDTNKQNQIFSKIEKNKYAIYPSDFYIIKDLVVLIDYISKNINNEISEKIKENNEILKEILKEEVLEGNDIILELTKGIENINETKYELIKNYNKKVFTDSYIQTSEDALINHNDWYNLKRISNYLINSLAKLKEYWSLFNKYDSLSLQKEKVLESLDNIKSIAGFKTDSWNQLIKAAHILTEENSLYKERCPYCQRAYDNESLKIVKTYSSLLEDTLQTEIEKVSDDIRGIIESLISQKDKYVDLPEIIDKDQLLVEFINIIKSNLSIFNLQINEFPRLEMDFNRLEELKNHVDSLYNASEQFDHQLYNEMTKKINIVESINQNFAEVSEYIKNRKKLLNLKSKVSAINTKNLSTFFNKNYANFFSEEFTKNYEYYMGIFDKKNNSLKFKSPNVQKGEINSDLFLNTSHNNVKIVEIFSEGEMKAIMLSLIFAEIKTWNNNNPIIFDDPVTSFDNFMIKEFCKIILGLSNQIIIFTHNIFLVDLMLVCKKEGDRDININMIQNLNKIQKGIVIESAHDNFESYMKNARKKLNKPKEINIQECSLVLRLAIESIIDEIILNNQLPRRYTMKGNQQNIRWDKLSKIGVSNEEINTLRECYSKLSQELHKGNNSILYPITYEELYQIYEKLKEFEKKK</sequence>
<evidence type="ECO:0008006" key="3">
    <source>
        <dbReference type="Google" id="ProtNLM"/>
    </source>
</evidence>
<organism evidence="1 2">
    <name type="scientific">Mycoplasma cottewii</name>
    <dbReference type="NCBI Taxonomy" id="51364"/>
    <lineage>
        <taxon>Bacteria</taxon>
        <taxon>Bacillati</taxon>
        <taxon>Mycoplasmatota</taxon>
        <taxon>Mollicutes</taxon>
        <taxon>Mycoplasmataceae</taxon>
        <taxon>Mycoplasma</taxon>
    </lineage>
</organism>
<keyword evidence="2" id="KW-1185">Reference proteome</keyword>
<evidence type="ECO:0000313" key="1">
    <source>
        <dbReference type="EMBL" id="UWD34650.1"/>
    </source>
</evidence>
<protein>
    <recommendedName>
        <fullName evidence="3">Protein CR006 P-loop domain-containing protein</fullName>
    </recommendedName>
</protein>
<proteinExistence type="predicted"/>
<evidence type="ECO:0000313" key="2">
    <source>
        <dbReference type="Proteomes" id="UP001059819"/>
    </source>
</evidence>
<name>A0ABY5TVR0_9MOLU</name>
<dbReference type="CDD" id="cd00267">
    <property type="entry name" value="ABC_ATPase"/>
    <property type="match status" value="1"/>
</dbReference>
<dbReference type="RefSeq" id="WP_259429840.1">
    <property type="nucleotide sequence ID" value="NZ_CP103424.1"/>
</dbReference>
<dbReference type="Gene3D" id="3.40.50.300">
    <property type="entry name" value="P-loop containing nucleotide triphosphate hydrolases"/>
    <property type="match status" value="2"/>
</dbReference>
<dbReference type="PANTHER" id="PTHR32182">
    <property type="entry name" value="DNA REPLICATION AND REPAIR PROTEIN RECF"/>
    <property type="match status" value="1"/>
</dbReference>
<accession>A0ABY5TVR0</accession>
<dbReference type="InterPro" id="IPR027417">
    <property type="entry name" value="P-loop_NTPase"/>
</dbReference>
<dbReference type="SUPFAM" id="SSF52540">
    <property type="entry name" value="P-loop containing nucleoside triphosphate hydrolases"/>
    <property type="match status" value="1"/>
</dbReference>
<reference evidence="1" key="1">
    <citation type="submission" date="2022-08" db="EMBL/GenBank/DDBJ databases">
        <title>Complete genome sequence of Mycoplasma cottewii type strain VIS.</title>
        <authorList>
            <person name="Spergser J."/>
        </authorList>
    </citation>
    <scope>NUCLEOTIDE SEQUENCE</scope>
    <source>
        <strain evidence="1">VIS</strain>
    </source>
</reference>
<gene>
    <name evidence="1" type="ORF">NX779_02430</name>
</gene>